<dbReference type="InterPro" id="IPR013785">
    <property type="entry name" value="Aldolase_TIM"/>
</dbReference>
<accession>U2RKT5</accession>
<reference evidence="1 2" key="1">
    <citation type="submission" date="2013-08" db="EMBL/GenBank/DDBJ databases">
        <authorList>
            <person name="Weinstock G."/>
            <person name="Sodergren E."/>
            <person name="Wylie T."/>
            <person name="Fulton L."/>
            <person name="Fulton R."/>
            <person name="Fronick C."/>
            <person name="O'Laughlin M."/>
            <person name="Godfrey J."/>
            <person name="Miner T."/>
            <person name="Herter B."/>
            <person name="Appelbaum E."/>
            <person name="Cordes M."/>
            <person name="Lek S."/>
            <person name="Wollam A."/>
            <person name="Pepin K.H."/>
            <person name="Palsikar V.B."/>
            <person name="Mitreva M."/>
            <person name="Wilson R.K."/>
        </authorList>
    </citation>
    <scope>NUCLEOTIDE SEQUENCE [LARGE SCALE GENOMIC DNA]</scope>
    <source>
        <strain evidence="1 2">ATCC 14665</strain>
    </source>
</reference>
<dbReference type="SUPFAM" id="SSF51366">
    <property type="entry name" value="Ribulose-phoshate binding barrel"/>
    <property type="match status" value="1"/>
</dbReference>
<dbReference type="UniPathway" id="UPA00035">
    <property type="reaction ID" value="UER00043"/>
</dbReference>
<dbReference type="AlphaFoldDB" id="U2RKT5"/>
<comment type="caution">
    <text evidence="1">The sequence shown here is derived from an EMBL/GenBank/DDBJ whole genome shotgun (WGS) entry which is preliminary data.</text>
</comment>
<dbReference type="PROSITE" id="PS00614">
    <property type="entry name" value="IGPS"/>
    <property type="match status" value="1"/>
</dbReference>
<dbReference type="HOGENOM" id="CLU_2746045_0_0_11"/>
<gene>
    <name evidence="1" type="ORF">N136_04493</name>
</gene>
<dbReference type="InterPro" id="IPR011060">
    <property type="entry name" value="RibuloseP-bd_barrel"/>
</dbReference>
<sequence length="71" mass="7323">MLADLVAGALEDAERRRAERPLAVVEAAALDRAPALDALAALAPADRIKVIAEVKRASPSRGALADIPDPA</sequence>
<dbReference type="InterPro" id="IPR001468">
    <property type="entry name" value="Indole-3-GlycerolPSynthase_CS"/>
</dbReference>
<evidence type="ECO:0000313" key="2">
    <source>
        <dbReference type="Proteomes" id="UP000016605"/>
    </source>
</evidence>
<feature type="non-terminal residue" evidence="1">
    <location>
        <position position="71"/>
    </location>
</feature>
<protein>
    <submittedName>
        <fullName evidence="1">Uncharacterized protein</fullName>
    </submittedName>
</protein>
<name>U2RKT5_LEIAQ</name>
<dbReference type="GO" id="GO:0000162">
    <property type="term" value="P:L-tryptophan biosynthetic process"/>
    <property type="evidence" value="ECO:0007669"/>
    <property type="project" value="UniProtKB-UniPathway"/>
</dbReference>
<dbReference type="Proteomes" id="UP000016605">
    <property type="component" value="Unassembled WGS sequence"/>
</dbReference>
<dbReference type="EMBL" id="AWVQ01000793">
    <property type="protein sequence ID" value="ERK69189.1"/>
    <property type="molecule type" value="Genomic_DNA"/>
</dbReference>
<dbReference type="Gene3D" id="3.20.20.70">
    <property type="entry name" value="Aldolase class I"/>
    <property type="match status" value="1"/>
</dbReference>
<evidence type="ECO:0000313" key="1">
    <source>
        <dbReference type="EMBL" id="ERK69189.1"/>
    </source>
</evidence>
<proteinExistence type="predicted"/>
<dbReference type="GO" id="GO:0004425">
    <property type="term" value="F:indole-3-glycerol-phosphate synthase activity"/>
    <property type="evidence" value="ECO:0007669"/>
    <property type="project" value="UniProtKB-EC"/>
</dbReference>
<organism evidence="1 2">
    <name type="scientific">Leifsonia aquatica ATCC 14665</name>
    <dbReference type="NCBI Taxonomy" id="1358026"/>
    <lineage>
        <taxon>Bacteria</taxon>
        <taxon>Bacillati</taxon>
        <taxon>Actinomycetota</taxon>
        <taxon>Actinomycetes</taxon>
        <taxon>Micrococcales</taxon>
        <taxon>Microbacteriaceae</taxon>
        <taxon>Leifsonia</taxon>
    </lineage>
</organism>